<gene>
    <name evidence="1" type="ORF">MPIPNATIZW_LOCUS18514</name>
</gene>
<keyword evidence="2" id="KW-1185">Reference proteome</keyword>
<proteinExistence type="predicted"/>
<dbReference type="Proteomes" id="UP001314169">
    <property type="component" value="Chromosome X"/>
</dbReference>
<protein>
    <submittedName>
        <fullName evidence="1">Uncharacterized protein</fullName>
    </submittedName>
</protein>
<dbReference type="EMBL" id="OY882879">
    <property type="protein sequence ID" value="CAK6450208.1"/>
    <property type="molecule type" value="Genomic_DNA"/>
</dbReference>
<evidence type="ECO:0000313" key="1">
    <source>
        <dbReference type="EMBL" id="CAK6450208.1"/>
    </source>
</evidence>
<name>A0ABP0AJV4_PIPNA</name>
<sequence length="104" mass="11690">MNTTAMFSIKEFQATCEGLISTQTLGPCKHLIYPFLLILSTLRYTGGSLGPHSCIFKSTEQWLLVFFDFNFVDWRLSNWCHTAPGPKGRPISVAECSAEDLEIL</sequence>
<accession>A0ABP0AJV4</accession>
<evidence type="ECO:0000313" key="2">
    <source>
        <dbReference type="Proteomes" id="UP001314169"/>
    </source>
</evidence>
<organism evidence="1 2">
    <name type="scientific">Pipistrellus nathusii</name>
    <name type="common">Nathusius' pipistrelle</name>
    <dbReference type="NCBI Taxonomy" id="59473"/>
    <lineage>
        <taxon>Eukaryota</taxon>
        <taxon>Metazoa</taxon>
        <taxon>Chordata</taxon>
        <taxon>Craniata</taxon>
        <taxon>Vertebrata</taxon>
        <taxon>Euteleostomi</taxon>
        <taxon>Mammalia</taxon>
        <taxon>Eutheria</taxon>
        <taxon>Laurasiatheria</taxon>
        <taxon>Chiroptera</taxon>
        <taxon>Yangochiroptera</taxon>
        <taxon>Vespertilionidae</taxon>
        <taxon>Pipistrellus</taxon>
    </lineage>
</organism>
<reference evidence="1" key="1">
    <citation type="submission" date="2023-12" db="EMBL/GenBank/DDBJ databases">
        <authorList>
            <person name="Brown T."/>
        </authorList>
    </citation>
    <scope>NUCLEOTIDE SEQUENCE</scope>
</reference>